<protein>
    <submittedName>
        <fullName evidence="2">Uncharacterized protein</fullName>
    </submittedName>
</protein>
<feature type="compositionally biased region" description="Polar residues" evidence="1">
    <location>
        <begin position="44"/>
        <end position="54"/>
    </location>
</feature>
<organism evidence="2 3">
    <name type="scientific">Zizania palustris</name>
    <name type="common">Northern wild rice</name>
    <dbReference type="NCBI Taxonomy" id="103762"/>
    <lineage>
        <taxon>Eukaryota</taxon>
        <taxon>Viridiplantae</taxon>
        <taxon>Streptophyta</taxon>
        <taxon>Embryophyta</taxon>
        <taxon>Tracheophyta</taxon>
        <taxon>Spermatophyta</taxon>
        <taxon>Magnoliopsida</taxon>
        <taxon>Liliopsida</taxon>
        <taxon>Poales</taxon>
        <taxon>Poaceae</taxon>
        <taxon>BOP clade</taxon>
        <taxon>Oryzoideae</taxon>
        <taxon>Oryzeae</taxon>
        <taxon>Zizaniinae</taxon>
        <taxon>Zizania</taxon>
    </lineage>
</organism>
<sequence>MRERSDWQKTSGQTGSAKEGALEGGFGGSCKESPKEYEGGFRSSGGQTESSTTIGPRVCEGLWRLATRWPSVYGFWRDETLRWEGSRSDWCKYNGQTGLRSDTPWREVLQREAPVCGVS</sequence>
<evidence type="ECO:0000313" key="3">
    <source>
        <dbReference type="Proteomes" id="UP000729402"/>
    </source>
</evidence>
<gene>
    <name evidence="2" type="ORF">GUJ93_ZPchr0012g21444</name>
</gene>
<accession>A0A8J5WR99</accession>
<dbReference type="Proteomes" id="UP000729402">
    <property type="component" value="Unassembled WGS sequence"/>
</dbReference>
<keyword evidence="3" id="KW-1185">Reference proteome</keyword>
<comment type="caution">
    <text evidence="2">The sequence shown here is derived from an EMBL/GenBank/DDBJ whole genome shotgun (WGS) entry which is preliminary data.</text>
</comment>
<feature type="region of interest" description="Disordered" evidence="1">
    <location>
        <begin position="1"/>
        <end position="54"/>
    </location>
</feature>
<evidence type="ECO:0000256" key="1">
    <source>
        <dbReference type="SAM" id="MobiDB-lite"/>
    </source>
</evidence>
<evidence type="ECO:0000313" key="2">
    <source>
        <dbReference type="EMBL" id="KAG8095056.1"/>
    </source>
</evidence>
<dbReference type="AlphaFoldDB" id="A0A8J5WR99"/>
<dbReference type="EMBL" id="JAAALK010000080">
    <property type="protein sequence ID" value="KAG8095056.1"/>
    <property type="molecule type" value="Genomic_DNA"/>
</dbReference>
<proteinExistence type="predicted"/>
<reference evidence="2" key="1">
    <citation type="journal article" date="2021" name="bioRxiv">
        <title>Whole Genome Assembly and Annotation of Northern Wild Rice, Zizania palustris L., Supports a Whole Genome Duplication in the Zizania Genus.</title>
        <authorList>
            <person name="Haas M."/>
            <person name="Kono T."/>
            <person name="Macchietto M."/>
            <person name="Millas R."/>
            <person name="McGilp L."/>
            <person name="Shao M."/>
            <person name="Duquette J."/>
            <person name="Hirsch C.N."/>
            <person name="Kimball J."/>
        </authorList>
    </citation>
    <scope>NUCLEOTIDE SEQUENCE</scope>
    <source>
        <tissue evidence="2">Fresh leaf tissue</tissue>
    </source>
</reference>
<reference evidence="2" key="2">
    <citation type="submission" date="2021-02" db="EMBL/GenBank/DDBJ databases">
        <authorList>
            <person name="Kimball J.A."/>
            <person name="Haas M.W."/>
            <person name="Macchietto M."/>
            <person name="Kono T."/>
            <person name="Duquette J."/>
            <person name="Shao M."/>
        </authorList>
    </citation>
    <scope>NUCLEOTIDE SEQUENCE</scope>
    <source>
        <tissue evidence="2">Fresh leaf tissue</tissue>
    </source>
</reference>
<name>A0A8J5WR99_ZIZPA</name>